<dbReference type="Proteomes" id="UP000182737">
    <property type="component" value="Unassembled WGS sequence"/>
</dbReference>
<feature type="transmembrane region" description="Helical" evidence="2">
    <location>
        <begin position="219"/>
        <end position="241"/>
    </location>
</feature>
<dbReference type="GO" id="GO:0016791">
    <property type="term" value="F:phosphatase activity"/>
    <property type="evidence" value="ECO:0007669"/>
    <property type="project" value="TreeGrafter"/>
</dbReference>
<dbReference type="RefSeq" id="WP_074932882.1">
    <property type="nucleotide sequence ID" value="NZ_FORI01000009.1"/>
</dbReference>
<evidence type="ECO:0000256" key="2">
    <source>
        <dbReference type="SAM" id="Phobius"/>
    </source>
</evidence>
<feature type="transmembrane region" description="Helical" evidence="2">
    <location>
        <begin position="319"/>
        <end position="336"/>
    </location>
</feature>
<dbReference type="OrthoDB" id="353740at2"/>
<dbReference type="SMART" id="SM00331">
    <property type="entry name" value="PP2C_SIG"/>
    <property type="match status" value="1"/>
</dbReference>
<dbReference type="Gene3D" id="3.60.40.10">
    <property type="entry name" value="PPM-type phosphatase domain"/>
    <property type="match status" value="1"/>
</dbReference>
<dbReference type="InterPro" id="IPR036457">
    <property type="entry name" value="PPM-type-like_dom_sf"/>
</dbReference>
<reference evidence="5" key="1">
    <citation type="submission" date="2016-10" db="EMBL/GenBank/DDBJ databases">
        <authorList>
            <person name="Varghese N."/>
            <person name="Submissions S."/>
        </authorList>
    </citation>
    <scope>NUCLEOTIDE SEQUENCE [LARGE SCALE GENOMIC DNA]</scope>
    <source>
        <strain evidence="5">XBD1002</strain>
    </source>
</reference>
<dbReference type="PANTHER" id="PTHR43156">
    <property type="entry name" value="STAGE II SPORULATION PROTEIN E-RELATED"/>
    <property type="match status" value="1"/>
</dbReference>
<dbReference type="AlphaFoldDB" id="A0A1I3MFZ8"/>
<organism evidence="4 5">
    <name type="scientific">Treponema bryantii</name>
    <dbReference type="NCBI Taxonomy" id="163"/>
    <lineage>
        <taxon>Bacteria</taxon>
        <taxon>Pseudomonadati</taxon>
        <taxon>Spirochaetota</taxon>
        <taxon>Spirochaetia</taxon>
        <taxon>Spirochaetales</taxon>
        <taxon>Treponemataceae</taxon>
        <taxon>Treponema</taxon>
    </lineage>
</organism>
<evidence type="ECO:0000313" key="4">
    <source>
        <dbReference type="EMBL" id="SFI95872.1"/>
    </source>
</evidence>
<keyword evidence="5" id="KW-1185">Reference proteome</keyword>
<evidence type="ECO:0000256" key="1">
    <source>
        <dbReference type="ARBA" id="ARBA00022801"/>
    </source>
</evidence>
<dbReference type="EMBL" id="FORI01000009">
    <property type="protein sequence ID" value="SFI95872.1"/>
    <property type="molecule type" value="Genomic_DNA"/>
</dbReference>
<keyword evidence="2" id="KW-0812">Transmembrane</keyword>
<feature type="transmembrane region" description="Helical" evidence="2">
    <location>
        <begin position="294"/>
        <end position="313"/>
    </location>
</feature>
<feature type="transmembrane region" description="Helical" evidence="2">
    <location>
        <begin position="380"/>
        <end position="401"/>
    </location>
</feature>
<dbReference type="PROSITE" id="PS51257">
    <property type="entry name" value="PROKAR_LIPOPROTEIN"/>
    <property type="match status" value="1"/>
</dbReference>
<keyword evidence="1" id="KW-0378">Hydrolase</keyword>
<keyword evidence="2" id="KW-1133">Transmembrane helix</keyword>
<feature type="transmembrane region" description="Helical" evidence="2">
    <location>
        <begin position="191"/>
        <end position="212"/>
    </location>
</feature>
<feature type="transmembrane region" description="Helical" evidence="2">
    <location>
        <begin position="261"/>
        <end position="282"/>
    </location>
</feature>
<feature type="transmembrane region" description="Helical" evidence="2">
    <location>
        <begin position="348"/>
        <end position="368"/>
    </location>
</feature>
<dbReference type="InterPro" id="IPR001932">
    <property type="entry name" value="PPM-type_phosphatase-like_dom"/>
</dbReference>
<accession>A0A1I3MFZ8</accession>
<evidence type="ECO:0000313" key="5">
    <source>
        <dbReference type="Proteomes" id="UP000182737"/>
    </source>
</evidence>
<gene>
    <name evidence="4" type="ORF">SAMN04487775_10911</name>
</gene>
<evidence type="ECO:0000259" key="3">
    <source>
        <dbReference type="SMART" id="SM00331"/>
    </source>
</evidence>
<keyword evidence="2" id="KW-0472">Membrane</keyword>
<protein>
    <submittedName>
        <fullName evidence="4">Stage II sporulation protein E (SpoIIE)</fullName>
    </submittedName>
</protein>
<sequence length="703" mass="81194">MKRRSFLVYIIFIFFLTLSFTSCSKKQKYFRYDVSNFIYYIEADIKEPYGRVITRIGDFKFLEHKQMNKLTSLVTDENSVLWLKINFIIPEELRDKDIGLYIGHLRSADLLFFNNSGIRKYGEFPPQENTAGYDTQYFMFPKNIVNQTGINTIMIQVWPGSFGSISTKVFIGEQPDIFHAAEKGNFFNSKIIVAFAGVMILIFFMYLFLYFVMRKFGNANVYLFYALLNFFTIQFLLPNFISEISWAKPAFLSYFAMLKFFFFSGAFTTIYFANSFIISYLGYKDSKRIMIIRLCLYVVPMITTFTISSYLVIPKFIPFLIISSLSQFCFSIPRIIMAIRDKQRRKTVYSMLLGFTPVIVGLILDLFFKVVGLAPNLPYLTIYGWQCTIYLFLGNLLFNFGNMYSHNTQLKNQLSDFNTHLEEVVAIRTKELSEANFVLSKGLETVAHVQKNFLPIKNRSFRGWDLSISYTALDNNVSGDLYDYYFTDGFLDGIGIFDVSGHGIPAGLMTILAKSIISQHFITGIGQNESISNVLKDINQSYIKEKVNVENYITGLLFRFSEFNKKDICSVEFANAGHPYPLLYKAAENKVIELKQDTEKQYGILGVEGLDVSFPPMSFRAEKDDIIVCYTDGLTDCINSEGKDFSKERIIRIIEEYHNESAIMLMNRIMDKFSDFVGKEKLTDDITLIVLKRVNPKDYIEEI</sequence>
<feature type="domain" description="PPM-type phosphatase" evidence="3">
    <location>
        <begin position="461"/>
        <end position="693"/>
    </location>
</feature>
<dbReference type="SUPFAM" id="SSF81606">
    <property type="entry name" value="PP2C-like"/>
    <property type="match status" value="1"/>
</dbReference>
<dbReference type="InterPro" id="IPR052016">
    <property type="entry name" value="Bact_Sigma-Reg"/>
</dbReference>
<proteinExistence type="predicted"/>
<name>A0A1I3MFZ8_9SPIR</name>
<dbReference type="Pfam" id="PF07228">
    <property type="entry name" value="SpoIIE"/>
    <property type="match status" value="1"/>
</dbReference>
<dbReference type="PANTHER" id="PTHR43156:SF2">
    <property type="entry name" value="STAGE II SPORULATION PROTEIN E"/>
    <property type="match status" value="1"/>
</dbReference>